<evidence type="ECO:0000256" key="1">
    <source>
        <dbReference type="SAM" id="Coils"/>
    </source>
</evidence>
<evidence type="ECO:0000313" key="3">
    <source>
        <dbReference type="EMBL" id="CAH2083457.1"/>
    </source>
</evidence>
<protein>
    <submittedName>
        <fullName evidence="3">Uncharacterized protein</fullName>
    </submittedName>
</protein>
<gene>
    <name evidence="3" type="ORF">EEDITHA_LOCUS151</name>
</gene>
<name>A0AAU9T909_EUPED</name>
<dbReference type="Proteomes" id="UP001153954">
    <property type="component" value="Unassembled WGS sequence"/>
</dbReference>
<reference evidence="3" key="1">
    <citation type="submission" date="2022-03" db="EMBL/GenBank/DDBJ databases">
        <authorList>
            <person name="Tunstrom K."/>
        </authorList>
    </citation>
    <scope>NUCLEOTIDE SEQUENCE</scope>
</reference>
<feature type="coiled-coil region" evidence="1">
    <location>
        <begin position="4"/>
        <end position="31"/>
    </location>
</feature>
<accession>A0AAU9T909</accession>
<proteinExistence type="predicted"/>
<dbReference type="AlphaFoldDB" id="A0AAU9T909"/>
<comment type="caution">
    <text evidence="3">The sequence shown here is derived from an EMBL/GenBank/DDBJ whole genome shotgun (WGS) entry which is preliminary data.</text>
</comment>
<organism evidence="3 4">
    <name type="scientific">Euphydryas editha</name>
    <name type="common">Edith's checkerspot</name>
    <dbReference type="NCBI Taxonomy" id="104508"/>
    <lineage>
        <taxon>Eukaryota</taxon>
        <taxon>Metazoa</taxon>
        <taxon>Ecdysozoa</taxon>
        <taxon>Arthropoda</taxon>
        <taxon>Hexapoda</taxon>
        <taxon>Insecta</taxon>
        <taxon>Pterygota</taxon>
        <taxon>Neoptera</taxon>
        <taxon>Endopterygota</taxon>
        <taxon>Lepidoptera</taxon>
        <taxon>Glossata</taxon>
        <taxon>Ditrysia</taxon>
        <taxon>Papilionoidea</taxon>
        <taxon>Nymphalidae</taxon>
        <taxon>Nymphalinae</taxon>
        <taxon>Euphydryas</taxon>
    </lineage>
</organism>
<evidence type="ECO:0000256" key="2">
    <source>
        <dbReference type="SAM" id="MobiDB-lite"/>
    </source>
</evidence>
<keyword evidence="1" id="KW-0175">Coiled coil</keyword>
<dbReference type="EMBL" id="CAKOGL010000001">
    <property type="protein sequence ID" value="CAH2083457.1"/>
    <property type="molecule type" value="Genomic_DNA"/>
</dbReference>
<evidence type="ECO:0000313" key="4">
    <source>
        <dbReference type="Proteomes" id="UP001153954"/>
    </source>
</evidence>
<feature type="region of interest" description="Disordered" evidence="2">
    <location>
        <begin position="40"/>
        <end position="119"/>
    </location>
</feature>
<sequence>MYEMQRGNADYEEILDALQEAQLQAVDLSQVSEAVHLVGEPHQPRQLSHQEQLRHDPRHRALAGEHQAELPLPEVQAGFRNEGLLQALGEPSPDPERLPRGAGLRRRHGPEAAAEGHVE</sequence>
<keyword evidence="4" id="KW-1185">Reference proteome</keyword>